<accession>A0ABQ0GHZ1</accession>
<dbReference type="EC" id="1.4.3.-" evidence="7"/>
<evidence type="ECO:0000313" key="12">
    <source>
        <dbReference type="Proteomes" id="UP001628179"/>
    </source>
</evidence>
<feature type="chain" id="PRO_5046181123" description="Amine oxidase" evidence="8">
    <location>
        <begin position="29"/>
        <end position="693"/>
    </location>
</feature>
<dbReference type="Pfam" id="PF01179">
    <property type="entry name" value="Cu_amine_oxid"/>
    <property type="match status" value="1"/>
</dbReference>
<feature type="domain" description="DUF1965" evidence="10">
    <location>
        <begin position="157"/>
        <end position="211"/>
    </location>
</feature>
<sequence>MGRFGFLVPRALVISAFLLFSVVHDVLARPDDENSLRRQPGNHYPAPKANVWGELADYEAAAVVRWLFAQEDLNLTISEDATEWDNTMPLVEAMWPNKTDALAYLDRNATRPASEWLYKISASITDITPDLWNGTALGLDNDTIDIWGIEPLWQDDDVTGRDVSKWKLEGWFYNNVFYETTDAFREAYWREGFVKNPPNVDRIWASTDQLGSVHPMDTAHPPILVAPGASRFAVDRQQKYVDWMDYSFYIGFTRDTGLALYDIRYKGERLLYELSLQEVLAHYAGNDPMNSGTACLDTFYGFGLYTFELVKGYDCPAHSVYLNTSFYVAETINTHIDSVCLFEYVSDYPIQRHTINRYVSATKNIYFVVRAVATVGNYDYSFSYTFFMDGSISVDVRASGYIQSAYFAHDQDYGFRIQSALSGSMHDHVLNFKADLDILGTANSAQLMTMIPTTKICPWSRGPKPRNAMALTRMFILSESASRLNWPPNAATQLPIVNEQRPNRYGELRGYRILPSTPPAHLTVLDSTNLANAARWAAHDVQITRRKDTEPRASHPLNSQDVHDPPVDFDAFFDAESLRNEDLVVWLNLGMHHVPHTGDLPNTVMTTARAGVVFTPSNYFDGRDESRRTVNQVRVGYGGGGGPAEVTRFGQFNDGNGTMCTLAFEPVAEDLEGYTGDVIAREVPYDPSRAVWE</sequence>
<comment type="cofactor">
    <cofactor evidence="7">
        <name>Cu cation</name>
        <dbReference type="ChEBI" id="CHEBI:23378"/>
    </cofactor>
    <text evidence="7">Contains 1 topaquinone per subunit.</text>
</comment>
<name>A0ABQ0GHZ1_9PEZI</name>
<comment type="similarity">
    <text evidence="2 7">Belongs to the copper/topaquinone oxidase family.</text>
</comment>
<organism evidence="11 12">
    <name type="scientific">Madurella fahalii</name>
    <dbReference type="NCBI Taxonomy" id="1157608"/>
    <lineage>
        <taxon>Eukaryota</taxon>
        <taxon>Fungi</taxon>
        <taxon>Dikarya</taxon>
        <taxon>Ascomycota</taxon>
        <taxon>Pezizomycotina</taxon>
        <taxon>Sordariomycetes</taxon>
        <taxon>Sordariomycetidae</taxon>
        <taxon>Sordariales</taxon>
        <taxon>Sordariales incertae sedis</taxon>
        <taxon>Madurella</taxon>
    </lineage>
</organism>
<gene>
    <name evidence="11" type="ORF">MFIFM68171_07591</name>
</gene>
<dbReference type="PANTHER" id="PTHR10638">
    <property type="entry name" value="COPPER AMINE OXIDASE"/>
    <property type="match status" value="1"/>
</dbReference>
<feature type="domain" description="Copper amine oxidase catalytic" evidence="9">
    <location>
        <begin position="224"/>
        <end position="622"/>
    </location>
</feature>
<comment type="cofactor">
    <cofactor evidence="1">
        <name>Cu cation</name>
        <dbReference type="ChEBI" id="CHEBI:23378"/>
    </cofactor>
</comment>
<dbReference type="PRINTS" id="PR00766">
    <property type="entry name" value="CUDAOXIDASE"/>
</dbReference>
<dbReference type="InterPro" id="IPR036460">
    <property type="entry name" value="Cu_amine_oxidase_C_sf"/>
</dbReference>
<dbReference type="SUPFAM" id="SSF49998">
    <property type="entry name" value="Amine oxidase catalytic domain"/>
    <property type="match status" value="1"/>
</dbReference>
<dbReference type="GeneID" id="98178334"/>
<comment type="PTM">
    <text evidence="7">Topaquinone (TPQ) is generated by copper-dependent autoxidation of a specific tyrosyl residue.</text>
</comment>
<evidence type="ECO:0000313" key="11">
    <source>
        <dbReference type="EMBL" id="GAB1317381.1"/>
    </source>
</evidence>
<keyword evidence="6 7" id="KW-0186">Copper</keyword>
<evidence type="ECO:0000259" key="9">
    <source>
        <dbReference type="Pfam" id="PF01179"/>
    </source>
</evidence>
<keyword evidence="5 7" id="KW-0560">Oxidoreductase</keyword>
<evidence type="ECO:0000256" key="5">
    <source>
        <dbReference type="ARBA" id="ARBA00023002"/>
    </source>
</evidence>
<evidence type="ECO:0000256" key="7">
    <source>
        <dbReference type="RuleBase" id="RU000672"/>
    </source>
</evidence>
<dbReference type="InterPro" id="IPR000269">
    <property type="entry name" value="Cu_amine_oxidase"/>
</dbReference>
<dbReference type="Gene3D" id="3.10.450.40">
    <property type="match status" value="2"/>
</dbReference>
<dbReference type="InterPro" id="IPR016182">
    <property type="entry name" value="Cu_amine_oxidase_N-reg"/>
</dbReference>
<dbReference type="SUPFAM" id="SSF54416">
    <property type="entry name" value="Amine oxidase N-terminal region"/>
    <property type="match status" value="2"/>
</dbReference>
<feature type="signal peptide" evidence="8">
    <location>
        <begin position="1"/>
        <end position="28"/>
    </location>
</feature>
<keyword evidence="8" id="KW-0732">Signal</keyword>
<evidence type="ECO:0000256" key="8">
    <source>
        <dbReference type="SAM" id="SignalP"/>
    </source>
</evidence>
<dbReference type="EMBL" id="BAAFSV010000004">
    <property type="protein sequence ID" value="GAB1317381.1"/>
    <property type="molecule type" value="Genomic_DNA"/>
</dbReference>
<protein>
    <recommendedName>
        <fullName evidence="7">Amine oxidase</fullName>
        <ecNumber evidence="7">1.4.3.-</ecNumber>
    </recommendedName>
</protein>
<keyword evidence="4 7" id="KW-0801">TPQ</keyword>
<dbReference type="InterPro" id="IPR015798">
    <property type="entry name" value="Cu_amine_oxidase_C"/>
</dbReference>
<dbReference type="PANTHER" id="PTHR10638:SF20">
    <property type="entry name" value="AMINE OXIDASE"/>
    <property type="match status" value="1"/>
</dbReference>
<evidence type="ECO:0000256" key="1">
    <source>
        <dbReference type="ARBA" id="ARBA00001935"/>
    </source>
</evidence>
<evidence type="ECO:0000256" key="4">
    <source>
        <dbReference type="ARBA" id="ARBA00022772"/>
    </source>
</evidence>
<evidence type="ECO:0000256" key="3">
    <source>
        <dbReference type="ARBA" id="ARBA00022723"/>
    </source>
</evidence>
<dbReference type="InterPro" id="IPR015328">
    <property type="entry name" value="DUF1965"/>
</dbReference>
<evidence type="ECO:0000259" key="10">
    <source>
        <dbReference type="Pfam" id="PF09248"/>
    </source>
</evidence>
<dbReference type="RefSeq" id="XP_070919112.1">
    <property type="nucleotide sequence ID" value="XM_071063011.1"/>
</dbReference>
<dbReference type="Gene3D" id="2.70.98.20">
    <property type="entry name" value="Copper amine oxidase, catalytic domain"/>
    <property type="match status" value="1"/>
</dbReference>
<evidence type="ECO:0000256" key="2">
    <source>
        <dbReference type="ARBA" id="ARBA00007983"/>
    </source>
</evidence>
<dbReference type="Pfam" id="PF09248">
    <property type="entry name" value="DUF1965"/>
    <property type="match status" value="1"/>
</dbReference>
<comment type="caution">
    <text evidence="11">The sequence shown here is derived from an EMBL/GenBank/DDBJ whole genome shotgun (WGS) entry which is preliminary data.</text>
</comment>
<reference evidence="11 12" key="1">
    <citation type="submission" date="2024-09" db="EMBL/GenBank/DDBJ databases">
        <title>Itraconazole resistance in Madurella fahalii resulting from another homologue of gene encoding cytochrome P450 14-alpha sterol demethylase (CYP51).</title>
        <authorList>
            <person name="Yoshioka I."/>
            <person name="Fahal A.H."/>
            <person name="Kaneko S."/>
            <person name="Yaguchi T."/>
        </authorList>
    </citation>
    <scope>NUCLEOTIDE SEQUENCE [LARGE SCALE GENOMIC DNA]</scope>
    <source>
        <strain evidence="11 12">IFM 68171</strain>
    </source>
</reference>
<proteinExistence type="inferred from homology"/>
<dbReference type="Proteomes" id="UP001628179">
    <property type="component" value="Unassembled WGS sequence"/>
</dbReference>
<keyword evidence="3 7" id="KW-0479">Metal-binding</keyword>
<evidence type="ECO:0000256" key="6">
    <source>
        <dbReference type="ARBA" id="ARBA00023008"/>
    </source>
</evidence>
<keyword evidence="12" id="KW-1185">Reference proteome</keyword>